<evidence type="ECO:0000313" key="4">
    <source>
        <dbReference type="EMBL" id="MUB61687.1"/>
    </source>
</evidence>
<dbReference type="AlphaFoldDB" id="A0A174K9M1"/>
<evidence type="ECO:0000256" key="1">
    <source>
        <dbReference type="SAM" id="SignalP"/>
    </source>
</evidence>
<dbReference type="SMART" id="SM00257">
    <property type="entry name" value="LysM"/>
    <property type="match status" value="1"/>
</dbReference>
<dbReference type="InterPro" id="IPR036779">
    <property type="entry name" value="LysM_dom_sf"/>
</dbReference>
<dbReference type="RefSeq" id="WP_006777472.1">
    <property type="nucleotide sequence ID" value="NZ_BQNJ01000002.1"/>
</dbReference>
<proteinExistence type="predicted"/>
<comment type="caution">
    <text evidence="3">The sequence shown here is derived from an EMBL/GenBank/DDBJ whole genome shotgun (WGS) entry which is preliminary data.</text>
</comment>
<dbReference type="PROSITE" id="PS51782">
    <property type="entry name" value="LYSM"/>
    <property type="match status" value="1"/>
</dbReference>
<feature type="chain" id="PRO_5042683286" evidence="1">
    <location>
        <begin position="29"/>
        <end position="105"/>
    </location>
</feature>
<accession>A0A174K9M1</accession>
<evidence type="ECO:0000259" key="2">
    <source>
        <dbReference type="PROSITE" id="PS51782"/>
    </source>
</evidence>
<evidence type="ECO:0000313" key="5">
    <source>
        <dbReference type="Proteomes" id="UP000434223"/>
    </source>
</evidence>
<dbReference type="Gene3D" id="3.10.350.10">
    <property type="entry name" value="LysM domain"/>
    <property type="match status" value="1"/>
</dbReference>
<dbReference type="EMBL" id="WNME01000001">
    <property type="protein sequence ID" value="MUB61687.1"/>
    <property type="molecule type" value="Genomic_DNA"/>
</dbReference>
<reference evidence="3" key="2">
    <citation type="submission" date="2022-01" db="EMBL/GenBank/DDBJ databases">
        <title>Novel bile acid biosynthetic pathways are enriched in the microbiome of centenarians.</title>
        <authorList>
            <person name="Sato Y."/>
            <person name="Atarashi K."/>
            <person name="Plichta R.D."/>
            <person name="Arai Y."/>
            <person name="Sasajima S."/>
            <person name="Kearney M.S."/>
            <person name="Suda W."/>
            <person name="Takeshita K."/>
            <person name="Sasaki T."/>
            <person name="Okamoto S."/>
            <person name="Skelly N.A."/>
            <person name="Okamura Y."/>
            <person name="Vlamakis H."/>
            <person name="Li Y."/>
            <person name="Tanoue T."/>
            <person name="Takei H."/>
            <person name="Nittono H."/>
            <person name="Narushima S."/>
            <person name="Irie J."/>
            <person name="Itoh H."/>
            <person name="Moriya K."/>
            <person name="Sugiura Y."/>
            <person name="Suematsu M."/>
            <person name="Moritoki N."/>
            <person name="Shibata S."/>
            <person name="Littman R.D."/>
            <person name="Fischbach A.M."/>
            <person name="Uwamino Y."/>
            <person name="Inoue T."/>
            <person name="Honda A."/>
            <person name="Hattori M."/>
            <person name="Murai T."/>
            <person name="Xavier J.R."/>
            <person name="Hirose N."/>
            <person name="Honda K."/>
        </authorList>
    </citation>
    <scope>NUCLEOTIDE SEQUENCE</scope>
    <source>
        <strain evidence="3">CE91-St55</strain>
    </source>
</reference>
<feature type="signal peptide" evidence="1">
    <location>
        <begin position="1"/>
        <end position="28"/>
    </location>
</feature>
<dbReference type="OrthoDB" id="1716479at2"/>
<protein>
    <submittedName>
        <fullName evidence="4">LysM peptidoglycan-binding domain-containing protein</fullName>
    </submittedName>
</protein>
<reference evidence="4 5" key="1">
    <citation type="submission" date="2019-09" db="EMBL/GenBank/DDBJ databases">
        <title>Draft genome sequencing of Hungatella hathewayi 123Y-2.</title>
        <authorList>
            <person name="Lv Q."/>
            <person name="Li S."/>
        </authorList>
    </citation>
    <scope>NUCLEOTIDE SEQUENCE [LARGE SCALE GENOMIC DNA]</scope>
    <source>
        <strain evidence="4 5">123Y-2</strain>
    </source>
</reference>
<dbReference type="Proteomes" id="UP001055091">
    <property type="component" value="Unassembled WGS sequence"/>
</dbReference>
<dbReference type="Pfam" id="PF01476">
    <property type="entry name" value="LysM"/>
    <property type="match status" value="1"/>
</dbReference>
<organism evidence="3 6">
    <name type="scientific">Hungatella hathewayi</name>
    <dbReference type="NCBI Taxonomy" id="154046"/>
    <lineage>
        <taxon>Bacteria</taxon>
        <taxon>Bacillati</taxon>
        <taxon>Bacillota</taxon>
        <taxon>Clostridia</taxon>
        <taxon>Lachnospirales</taxon>
        <taxon>Lachnospiraceae</taxon>
        <taxon>Hungatella</taxon>
    </lineage>
</organism>
<dbReference type="EMBL" id="BQNJ01000002">
    <property type="protein sequence ID" value="GKH03588.1"/>
    <property type="molecule type" value="Genomic_DNA"/>
</dbReference>
<keyword evidence="1" id="KW-0732">Signal</keyword>
<evidence type="ECO:0000313" key="3">
    <source>
        <dbReference type="EMBL" id="GKH03588.1"/>
    </source>
</evidence>
<dbReference type="CDD" id="cd00118">
    <property type="entry name" value="LysM"/>
    <property type="match status" value="1"/>
</dbReference>
<evidence type="ECO:0000313" key="6">
    <source>
        <dbReference type="Proteomes" id="UP001055091"/>
    </source>
</evidence>
<gene>
    <name evidence="3" type="ORF">CE91St55_55690</name>
    <name evidence="4" type="ORF">GNE07_01145</name>
</gene>
<dbReference type="Proteomes" id="UP000434223">
    <property type="component" value="Unassembled WGS sequence"/>
</dbReference>
<dbReference type="SUPFAM" id="SSF54106">
    <property type="entry name" value="LysM domain"/>
    <property type="match status" value="1"/>
</dbReference>
<name>A0A174K9M1_9FIRM</name>
<sequence>MKKIMITMALVVLILSNVCGHSLMNALADETELPESQKYYTSIEIQKGDTLWGIADEYAGSCRMSTADYVTELKNMNGLKEDVIHSGQHLTIMYCVPVSEVLAER</sequence>
<dbReference type="GeneID" id="93149731"/>
<feature type="domain" description="LysM" evidence="2">
    <location>
        <begin position="41"/>
        <end position="92"/>
    </location>
</feature>
<dbReference type="InterPro" id="IPR018392">
    <property type="entry name" value="LysM"/>
</dbReference>